<gene>
    <name evidence="2" type="ORF">BECKLFY1418C_GA0070996_103218</name>
</gene>
<accession>A0A450WKC5</accession>
<organism evidence="2">
    <name type="scientific">Candidatus Kentrum sp. LFY</name>
    <dbReference type="NCBI Taxonomy" id="2126342"/>
    <lineage>
        <taxon>Bacteria</taxon>
        <taxon>Pseudomonadati</taxon>
        <taxon>Pseudomonadota</taxon>
        <taxon>Gammaproteobacteria</taxon>
        <taxon>Candidatus Kentrum</taxon>
    </lineage>
</organism>
<evidence type="ECO:0000256" key="1">
    <source>
        <dbReference type="SAM" id="MobiDB-lite"/>
    </source>
</evidence>
<protein>
    <submittedName>
        <fullName evidence="2">Uncharacterized protein</fullName>
    </submittedName>
</protein>
<reference evidence="2" key="1">
    <citation type="submission" date="2019-02" db="EMBL/GenBank/DDBJ databases">
        <authorList>
            <person name="Gruber-Vodicka R. H."/>
            <person name="Seah K. B. B."/>
        </authorList>
    </citation>
    <scope>NUCLEOTIDE SEQUENCE</scope>
    <source>
        <strain evidence="2">BECK_BY7</strain>
    </source>
</reference>
<name>A0A450WKC5_9GAMM</name>
<dbReference type="EMBL" id="CAADFN010000032">
    <property type="protein sequence ID" value="VFK17481.1"/>
    <property type="molecule type" value="Genomic_DNA"/>
</dbReference>
<evidence type="ECO:0000313" key="2">
    <source>
        <dbReference type="EMBL" id="VFK17481.1"/>
    </source>
</evidence>
<dbReference type="AlphaFoldDB" id="A0A450WKC5"/>
<sequence>MCEDEIIVEVWRNRDAYAAKHHHNLAEIVADLDARQKRPGCKLVDRRKPVASAGIAREEPNGAAKRYTPAKPTI</sequence>
<feature type="region of interest" description="Disordered" evidence="1">
    <location>
        <begin position="50"/>
        <end position="74"/>
    </location>
</feature>
<proteinExistence type="predicted"/>